<gene>
    <name evidence="7" type="ORF">EV192_102194</name>
</gene>
<dbReference type="PRINTS" id="PR00364">
    <property type="entry name" value="DISEASERSIST"/>
</dbReference>
<dbReference type="Gene3D" id="1.10.10.10">
    <property type="entry name" value="Winged helix-like DNA-binding domain superfamily/Winged helix DNA-binding domain"/>
    <property type="match status" value="1"/>
</dbReference>
<dbReference type="SMART" id="SM01043">
    <property type="entry name" value="BTAD"/>
    <property type="match status" value="1"/>
</dbReference>
<comment type="caution">
    <text evidence="7">The sequence shown here is derived from an EMBL/GenBank/DDBJ whole genome shotgun (WGS) entry which is preliminary data.</text>
</comment>
<keyword evidence="8" id="KW-1185">Reference proteome</keyword>
<dbReference type="InterPro" id="IPR005158">
    <property type="entry name" value="BTAD"/>
</dbReference>
<dbReference type="InterPro" id="IPR051677">
    <property type="entry name" value="AfsR-DnrI-RedD_regulator"/>
</dbReference>
<proteinExistence type="inferred from homology"/>
<comment type="similarity">
    <text evidence="1">Belongs to the AfsR/DnrI/RedD regulatory family.</text>
</comment>
<dbReference type="SUPFAM" id="SSF48452">
    <property type="entry name" value="TPR-like"/>
    <property type="match status" value="1"/>
</dbReference>
<dbReference type="SUPFAM" id="SSF46894">
    <property type="entry name" value="C-terminal effector domain of the bipartite response regulators"/>
    <property type="match status" value="1"/>
</dbReference>
<dbReference type="Proteomes" id="UP000295680">
    <property type="component" value="Unassembled WGS sequence"/>
</dbReference>
<feature type="DNA-binding region" description="OmpR/PhoB-type" evidence="5">
    <location>
        <begin position="1"/>
        <end position="102"/>
    </location>
</feature>
<evidence type="ECO:0000256" key="3">
    <source>
        <dbReference type="ARBA" id="ARBA00023125"/>
    </source>
</evidence>
<dbReference type="PANTHER" id="PTHR35807">
    <property type="entry name" value="TRANSCRIPTIONAL REGULATOR REDD-RELATED"/>
    <property type="match status" value="1"/>
</dbReference>
<dbReference type="PROSITE" id="PS51755">
    <property type="entry name" value="OMPR_PHOB"/>
    <property type="match status" value="1"/>
</dbReference>
<dbReference type="InterPro" id="IPR002182">
    <property type="entry name" value="NB-ARC"/>
</dbReference>
<dbReference type="AlphaFoldDB" id="A0A4R2JSI1"/>
<dbReference type="EMBL" id="SLWS01000002">
    <property type="protein sequence ID" value="TCO62057.1"/>
    <property type="molecule type" value="Genomic_DNA"/>
</dbReference>
<dbReference type="GO" id="GO:0043531">
    <property type="term" value="F:ADP binding"/>
    <property type="evidence" value="ECO:0007669"/>
    <property type="project" value="InterPro"/>
</dbReference>
<evidence type="ECO:0000256" key="5">
    <source>
        <dbReference type="PROSITE-ProRule" id="PRU01091"/>
    </source>
</evidence>
<evidence type="ECO:0000256" key="4">
    <source>
        <dbReference type="ARBA" id="ARBA00023163"/>
    </source>
</evidence>
<organism evidence="7 8">
    <name type="scientific">Actinocrispum wychmicini</name>
    <dbReference type="NCBI Taxonomy" id="1213861"/>
    <lineage>
        <taxon>Bacteria</taxon>
        <taxon>Bacillati</taxon>
        <taxon>Actinomycetota</taxon>
        <taxon>Actinomycetes</taxon>
        <taxon>Pseudonocardiales</taxon>
        <taxon>Pseudonocardiaceae</taxon>
        <taxon>Actinocrispum</taxon>
    </lineage>
</organism>
<dbReference type="GO" id="GO:0000160">
    <property type="term" value="P:phosphorelay signal transduction system"/>
    <property type="evidence" value="ECO:0007669"/>
    <property type="project" value="InterPro"/>
</dbReference>
<dbReference type="InterPro" id="IPR036388">
    <property type="entry name" value="WH-like_DNA-bd_sf"/>
</dbReference>
<feature type="domain" description="OmpR/PhoB-type" evidence="6">
    <location>
        <begin position="1"/>
        <end position="102"/>
    </location>
</feature>
<evidence type="ECO:0000259" key="6">
    <source>
        <dbReference type="PROSITE" id="PS51755"/>
    </source>
</evidence>
<dbReference type="Gene3D" id="3.40.50.300">
    <property type="entry name" value="P-loop containing nucleotide triphosphate hydrolases"/>
    <property type="match status" value="1"/>
</dbReference>
<dbReference type="CDD" id="cd15831">
    <property type="entry name" value="BTAD"/>
    <property type="match status" value="1"/>
</dbReference>
<evidence type="ECO:0000256" key="2">
    <source>
        <dbReference type="ARBA" id="ARBA00023015"/>
    </source>
</evidence>
<keyword evidence="3 5" id="KW-0238">DNA-binding</keyword>
<dbReference type="PANTHER" id="PTHR35807:SF1">
    <property type="entry name" value="TRANSCRIPTIONAL REGULATOR REDD"/>
    <property type="match status" value="1"/>
</dbReference>
<dbReference type="InterPro" id="IPR001867">
    <property type="entry name" value="OmpR/PhoB-type_DNA-bd"/>
</dbReference>
<dbReference type="Gene3D" id="1.25.40.10">
    <property type="entry name" value="Tetratricopeptide repeat domain"/>
    <property type="match status" value="1"/>
</dbReference>
<dbReference type="GO" id="GO:0003677">
    <property type="term" value="F:DNA binding"/>
    <property type="evidence" value="ECO:0007669"/>
    <property type="project" value="UniProtKB-UniRule"/>
</dbReference>
<dbReference type="GO" id="GO:0006355">
    <property type="term" value="P:regulation of DNA-templated transcription"/>
    <property type="evidence" value="ECO:0007669"/>
    <property type="project" value="InterPro"/>
</dbReference>
<evidence type="ECO:0000313" key="7">
    <source>
        <dbReference type="EMBL" id="TCO62057.1"/>
    </source>
</evidence>
<dbReference type="RefSeq" id="WP_132113553.1">
    <property type="nucleotide sequence ID" value="NZ_SLWS01000002.1"/>
</dbReference>
<dbReference type="InterPro" id="IPR016032">
    <property type="entry name" value="Sig_transdc_resp-reg_C-effctor"/>
</dbReference>
<protein>
    <submittedName>
        <fullName evidence="7">DNA-binding SARP family transcriptional activator</fullName>
    </submittedName>
</protein>
<dbReference type="Pfam" id="PF00931">
    <property type="entry name" value="NB-ARC"/>
    <property type="match status" value="1"/>
</dbReference>
<dbReference type="SMART" id="SM00862">
    <property type="entry name" value="Trans_reg_C"/>
    <property type="match status" value="1"/>
</dbReference>
<dbReference type="Pfam" id="PF03704">
    <property type="entry name" value="BTAD"/>
    <property type="match status" value="1"/>
</dbReference>
<evidence type="ECO:0000313" key="8">
    <source>
        <dbReference type="Proteomes" id="UP000295680"/>
    </source>
</evidence>
<dbReference type="InterPro" id="IPR027417">
    <property type="entry name" value="P-loop_NTPase"/>
</dbReference>
<accession>A0A4R2JSI1</accession>
<keyword evidence="4" id="KW-0804">Transcription</keyword>
<keyword evidence="2" id="KW-0805">Transcription regulation</keyword>
<dbReference type="OrthoDB" id="5521887at2"/>
<reference evidence="7 8" key="1">
    <citation type="submission" date="2019-03" db="EMBL/GenBank/DDBJ databases">
        <title>Genomic Encyclopedia of Type Strains, Phase IV (KMG-IV): sequencing the most valuable type-strain genomes for metagenomic binning, comparative biology and taxonomic classification.</title>
        <authorList>
            <person name="Goeker M."/>
        </authorList>
    </citation>
    <scope>NUCLEOTIDE SEQUENCE [LARGE SCALE GENOMIC DNA]</scope>
    <source>
        <strain evidence="7 8">DSM 45934</strain>
    </source>
</reference>
<sequence>MRFKLFDSLQVHTGGGTSITPTARMPRRVLALLLLDANRIIRCERLVQELWDNSPPRSARTTMHTYIYHLRRHFGLAYDRAESGPGEGTAVLTRPSGYELRLGPDDWLDVRQFGSLVARATTDYRLNLLEDAEAKLSEALALYTGPVLADVTVGPVLSAEVHRMEEMHRSALDMWLGINLQFGRHNVLLDELRALVETDPTHEGFVAKLMLALVRSGQRTAALDTYQRTRQRLVAEYGLEPAAKLQDLHYSILTDEASLIDEPATPKGSVQLSRAPAQLPAEIADFVGRGAELAALTAPFTRADTAAQVPLIEVVGPPGIGKTTFAIHAARRLRPFFPDGQFYEELGTVAGQPNAIETVLRRMLRACGIAEPPSSVRVAELAAMYRTWTADRRVLVVLDDVDTAAQLRALQPAGKGCTMLITSRMRLNVAGGAHVVQLGSFTVDESVELLRKIVGAQIVDAELASAKQLAELCDHWPLAVRAVASRLSGKPAGAVEHFTNRFATSGDPFGEFGEFGEFGSELLRSVRTTCARLGPVARDTFHLLASRRMTTLRASAVEQTLGLSRIHAEAVLEQLLDAQLLVLRTEQDEPAEPDYLLPSLLGVAARSLRGRQEPAARVSTVDDSAA</sequence>
<evidence type="ECO:0000256" key="1">
    <source>
        <dbReference type="ARBA" id="ARBA00005820"/>
    </source>
</evidence>
<name>A0A4R2JSI1_9PSEU</name>
<dbReference type="InterPro" id="IPR011990">
    <property type="entry name" value="TPR-like_helical_dom_sf"/>
</dbReference>
<dbReference type="SUPFAM" id="SSF52540">
    <property type="entry name" value="P-loop containing nucleoside triphosphate hydrolases"/>
    <property type="match status" value="1"/>
</dbReference>